<evidence type="ECO:0000256" key="3">
    <source>
        <dbReference type="ARBA" id="ARBA00023015"/>
    </source>
</evidence>
<dbReference type="PANTHER" id="PTHR46577">
    <property type="entry name" value="HTH-TYPE TRANSCRIPTIONAL REGULATORY PROTEIN GABR"/>
    <property type="match status" value="1"/>
</dbReference>
<dbReference type="GO" id="GO:0008483">
    <property type="term" value="F:transaminase activity"/>
    <property type="evidence" value="ECO:0007669"/>
    <property type="project" value="UniProtKB-KW"/>
</dbReference>
<dbReference type="STRING" id="1732.SAMN02910417_02301"/>
<dbReference type="Gene3D" id="3.40.640.10">
    <property type="entry name" value="Type I PLP-dependent aspartate aminotransferase-like (Major domain)"/>
    <property type="match status" value="1"/>
</dbReference>
<dbReference type="PROSITE" id="PS50949">
    <property type="entry name" value="HTH_GNTR"/>
    <property type="match status" value="1"/>
</dbReference>
<dbReference type="InterPro" id="IPR051446">
    <property type="entry name" value="HTH_trans_reg/aminotransferase"/>
</dbReference>
<evidence type="ECO:0000259" key="6">
    <source>
        <dbReference type="PROSITE" id="PS50949"/>
    </source>
</evidence>
<dbReference type="InterPro" id="IPR036388">
    <property type="entry name" value="WH-like_DNA-bd_sf"/>
</dbReference>
<dbReference type="GO" id="GO:0003700">
    <property type="term" value="F:DNA-binding transcription factor activity"/>
    <property type="evidence" value="ECO:0007669"/>
    <property type="project" value="InterPro"/>
</dbReference>
<dbReference type="OrthoDB" id="9808770at2"/>
<keyword evidence="2" id="KW-0663">Pyridoxal phosphate</keyword>
<sequence>MITYDLEKRGKEALYVYLYRSIREDVLNGTIHPHEKLPSKRALAEHLGVSVITVENAYAQLVTEGYIYSKKAKGFFANKVEAELKDEAKDSEYLEEKKRWEEMEEKEHEFLIDFKANKSSLTHFPTSIWAKKVREVLSLQDEELLKTVPYNGLFVLRKAIAEYLYSFRGVEVYPNQIIIGAGTEYLYGRLMQLFDSNTIMAIEDPGYKKFSEISKSCGISWRYIPIDDQGMRVDKLKESGANVVHSSPGNHFPTGIVMPVARRQELLKWAGEKEEHYIIEDDYDCELRYTGKMIPTLFAKDDTDSVIYMNTFSKSLVPSIRISYMVLPKKLMRRYQDSLSFYSCTVSSFEQMALAKFISEGYFERHINRMKNYYKAQRHEILKAFGASDIMKIATIQEQNAGTHFLLKMDTTLTDEQIRQRAIKEDMYLALLSDYCTIPQKKWKKTIVINYAGIEKEKIHLAVELLEKIFKTDLIKK</sequence>
<dbReference type="EMBL" id="FMXR01000018">
    <property type="protein sequence ID" value="SDB31038.1"/>
    <property type="molecule type" value="Genomic_DNA"/>
</dbReference>
<comment type="similarity">
    <text evidence="1">In the C-terminal section; belongs to the class-I pyridoxal-phosphate-dependent aminotransferase family.</text>
</comment>
<dbReference type="Pfam" id="PF00392">
    <property type="entry name" value="GntR"/>
    <property type="match status" value="1"/>
</dbReference>
<evidence type="ECO:0000313" key="7">
    <source>
        <dbReference type="EMBL" id="SDB31038.1"/>
    </source>
</evidence>
<evidence type="ECO:0000256" key="2">
    <source>
        <dbReference type="ARBA" id="ARBA00022898"/>
    </source>
</evidence>
<evidence type="ECO:0000313" key="8">
    <source>
        <dbReference type="Proteomes" id="UP000199228"/>
    </source>
</evidence>
<keyword evidence="4" id="KW-0238">DNA-binding</keyword>
<keyword evidence="7" id="KW-0808">Transferase</keyword>
<evidence type="ECO:0000256" key="5">
    <source>
        <dbReference type="ARBA" id="ARBA00023163"/>
    </source>
</evidence>
<reference evidence="7 8" key="1">
    <citation type="submission" date="2016-10" db="EMBL/GenBank/DDBJ databases">
        <authorList>
            <person name="de Groot N.N."/>
        </authorList>
    </citation>
    <scope>NUCLEOTIDE SEQUENCE [LARGE SCALE GENOMIC DNA]</scope>
    <source>
        <strain evidence="7 8">DSM 3217</strain>
    </source>
</reference>
<accession>A0A1G6CDQ7</accession>
<name>A0A1G6CDQ7_EUBOX</name>
<feature type="domain" description="HTH gntR-type" evidence="6">
    <location>
        <begin position="12"/>
        <end position="80"/>
    </location>
</feature>
<protein>
    <submittedName>
        <fullName evidence="7">GntR family transcriptional regulator / MocR family aminotransferase</fullName>
    </submittedName>
</protein>
<dbReference type="GO" id="GO:0003677">
    <property type="term" value="F:DNA binding"/>
    <property type="evidence" value="ECO:0007669"/>
    <property type="project" value="UniProtKB-KW"/>
</dbReference>
<dbReference type="SMART" id="SM00345">
    <property type="entry name" value="HTH_GNTR"/>
    <property type="match status" value="1"/>
</dbReference>
<dbReference type="Pfam" id="PF00155">
    <property type="entry name" value="Aminotran_1_2"/>
    <property type="match status" value="1"/>
</dbReference>
<dbReference type="RefSeq" id="WP_090174500.1">
    <property type="nucleotide sequence ID" value="NZ_FMXR01000018.1"/>
</dbReference>
<dbReference type="CDD" id="cd00609">
    <property type="entry name" value="AAT_like"/>
    <property type="match status" value="1"/>
</dbReference>
<evidence type="ECO:0000256" key="1">
    <source>
        <dbReference type="ARBA" id="ARBA00005384"/>
    </source>
</evidence>
<keyword evidence="3" id="KW-0805">Transcription regulation</keyword>
<dbReference type="Proteomes" id="UP000199228">
    <property type="component" value="Unassembled WGS sequence"/>
</dbReference>
<dbReference type="InterPro" id="IPR000524">
    <property type="entry name" value="Tscrpt_reg_HTH_GntR"/>
</dbReference>
<proteinExistence type="inferred from homology"/>
<keyword evidence="8" id="KW-1185">Reference proteome</keyword>
<dbReference type="InterPro" id="IPR004839">
    <property type="entry name" value="Aminotransferase_I/II_large"/>
</dbReference>
<dbReference type="InterPro" id="IPR015421">
    <property type="entry name" value="PyrdxlP-dep_Trfase_major"/>
</dbReference>
<keyword evidence="7" id="KW-0032">Aminotransferase</keyword>
<dbReference type="AlphaFoldDB" id="A0A1G6CDQ7"/>
<dbReference type="PANTHER" id="PTHR46577:SF1">
    <property type="entry name" value="HTH-TYPE TRANSCRIPTIONAL REGULATORY PROTEIN GABR"/>
    <property type="match status" value="1"/>
</dbReference>
<evidence type="ECO:0000256" key="4">
    <source>
        <dbReference type="ARBA" id="ARBA00023125"/>
    </source>
</evidence>
<dbReference type="SUPFAM" id="SSF46785">
    <property type="entry name" value="Winged helix' DNA-binding domain"/>
    <property type="match status" value="1"/>
</dbReference>
<organism evidence="7 8">
    <name type="scientific">Eubacterium oxidoreducens</name>
    <dbReference type="NCBI Taxonomy" id="1732"/>
    <lineage>
        <taxon>Bacteria</taxon>
        <taxon>Bacillati</taxon>
        <taxon>Bacillota</taxon>
        <taxon>Clostridia</taxon>
        <taxon>Eubacteriales</taxon>
        <taxon>Eubacteriaceae</taxon>
        <taxon>Eubacterium</taxon>
    </lineage>
</organism>
<gene>
    <name evidence="7" type="ORF">SAMN02910417_02301</name>
</gene>
<dbReference type="GO" id="GO:0030170">
    <property type="term" value="F:pyridoxal phosphate binding"/>
    <property type="evidence" value="ECO:0007669"/>
    <property type="project" value="InterPro"/>
</dbReference>
<dbReference type="InterPro" id="IPR015424">
    <property type="entry name" value="PyrdxlP-dep_Trfase"/>
</dbReference>
<dbReference type="SUPFAM" id="SSF53383">
    <property type="entry name" value="PLP-dependent transferases"/>
    <property type="match status" value="1"/>
</dbReference>
<dbReference type="InterPro" id="IPR036390">
    <property type="entry name" value="WH_DNA-bd_sf"/>
</dbReference>
<keyword evidence="5" id="KW-0804">Transcription</keyword>
<dbReference type="Gene3D" id="1.10.10.10">
    <property type="entry name" value="Winged helix-like DNA-binding domain superfamily/Winged helix DNA-binding domain"/>
    <property type="match status" value="1"/>
</dbReference>
<dbReference type="CDD" id="cd07377">
    <property type="entry name" value="WHTH_GntR"/>
    <property type="match status" value="1"/>
</dbReference>